<dbReference type="PANTHER" id="PTHR22916:SF3">
    <property type="entry name" value="UDP-GLCNAC:BETAGAL BETA-1,3-N-ACETYLGLUCOSAMINYLTRANSFERASE-LIKE PROTEIN 1"/>
    <property type="match status" value="1"/>
</dbReference>
<accession>A0ABS7Z1S0</accession>
<evidence type="ECO:0000313" key="3">
    <source>
        <dbReference type="Proteomes" id="UP001165302"/>
    </source>
</evidence>
<reference evidence="2" key="1">
    <citation type="submission" date="2020-10" db="EMBL/GenBank/DDBJ databases">
        <authorList>
            <person name="Lu T."/>
            <person name="Wang Q."/>
            <person name="Han X."/>
        </authorList>
    </citation>
    <scope>NUCLEOTIDE SEQUENCE</scope>
    <source>
        <strain evidence="2">WQ 366</strain>
    </source>
</reference>
<dbReference type="InterPro" id="IPR001173">
    <property type="entry name" value="Glyco_trans_2-like"/>
</dbReference>
<dbReference type="Proteomes" id="UP001165302">
    <property type="component" value="Unassembled WGS sequence"/>
</dbReference>
<protein>
    <submittedName>
        <fullName evidence="2">Glycosyltransferase family 2 protein</fullName>
    </submittedName>
</protein>
<proteinExistence type="predicted"/>
<comment type="caution">
    <text evidence="2">The sequence shown here is derived from an EMBL/GenBank/DDBJ whole genome shotgun (WGS) entry which is preliminary data.</text>
</comment>
<dbReference type="EMBL" id="JADEYP010000003">
    <property type="protein sequence ID" value="MCA5004117.1"/>
    <property type="molecule type" value="Genomic_DNA"/>
</dbReference>
<sequence>MKVTFVLPAYKAKFLYQAVESIVNQTYNDWELIVVDDCSPEDLKPIIDRFRDSRIQYFRNETNIGGQNLVYQWNHSIKYSTGEYTILAADDDQYEPTFLEEMLKLALKYPESNVIRARVRVIDENGDIIGLDETISEYCSIIEYIYHWLRATIIVCIGNYMFKTDILQDKKFIDFPSAFCSDIASIINFADNGVVNSPSLLFSFRVSTIHLSSNMGKLADKLDANNQFYKWLLDLKMPEVTSVEEDFLLQQISRENLLDKCKYDYYNQIFKHLAINELGFLADFELLSNKDKFRMIVRYFFDKVFK</sequence>
<dbReference type="InterPro" id="IPR029044">
    <property type="entry name" value="Nucleotide-diphossugar_trans"/>
</dbReference>
<dbReference type="SUPFAM" id="SSF53448">
    <property type="entry name" value="Nucleotide-diphospho-sugar transferases"/>
    <property type="match status" value="1"/>
</dbReference>
<dbReference type="Pfam" id="PF00535">
    <property type="entry name" value="Glycos_transf_2"/>
    <property type="match status" value="1"/>
</dbReference>
<feature type="domain" description="Glycosyltransferase 2-like" evidence="1">
    <location>
        <begin position="5"/>
        <end position="147"/>
    </location>
</feature>
<keyword evidence="3" id="KW-1185">Reference proteome</keyword>
<gene>
    <name evidence="2" type="ORF">IPZ78_02985</name>
</gene>
<name>A0ABS7Z1S0_9SPHI</name>
<dbReference type="Gene3D" id="3.90.550.10">
    <property type="entry name" value="Spore Coat Polysaccharide Biosynthesis Protein SpsA, Chain A"/>
    <property type="match status" value="1"/>
</dbReference>
<evidence type="ECO:0000313" key="2">
    <source>
        <dbReference type="EMBL" id="MCA5004117.1"/>
    </source>
</evidence>
<dbReference type="PANTHER" id="PTHR22916">
    <property type="entry name" value="GLYCOSYLTRANSFERASE"/>
    <property type="match status" value="1"/>
</dbReference>
<organism evidence="2 3">
    <name type="scientific">Sphingobacterium bovistauri</name>
    <dbReference type="NCBI Taxonomy" id="2781959"/>
    <lineage>
        <taxon>Bacteria</taxon>
        <taxon>Pseudomonadati</taxon>
        <taxon>Bacteroidota</taxon>
        <taxon>Sphingobacteriia</taxon>
        <taxon>Sphingobacteriales</taxon>
        <taxon>Sphingobacteriaceae</taxon>
        <taxon>Sphingobacterium</taxon>
    </lineage>
</organism>
<dbReference type="RefSeq" id="WP_225551449.1">
    <property type="nucleotide sequence ID" value="NZ_JADEYP010000003.1"/>
</dbReference>
<evidence type="ECO:0000259" key="1">
    <source>
        <dbReference type="Pfam" id="PF00535"/>
    </source>
</evidence>